<comment type="caution">
    <text evidence="3">The sequence shown here is derived from an EMBL/GenBank/DDBJ whole genome shotgun (WGS) entry which is preliminary data.</text>
</comment>
<dbReference type="PROSITE" id="PS00061">
    <property type="entry name" value="ADH_SHORT"/>
    <property type="match status" value="1"/>
</dbReference>
<sequence>MPKAIVTGGNGLIGKVLCQQLVEQGWKVASFDTSDNVKGVESVCCDVGSETSVKHGFAALGWQKLDLLINCAGKTNYSKKSLPEQSYKDWQDVINTNLNGTFLMSREAVKHMQSGSNIINITSTRAFMSEPGDFAYGASKGGIVSLTQAMAISLGPHIRVNAIAPGWITDEVDLRKIDHEQHPVGRVGKPLDIFKAVAYLLNADFVTGQVLTVDGGMTKKMIYAE</sequence>
<proteinExistence type="inferred from homology"/>
<dbReference type="RefSeq" id="WP_265616642.1">
    <property type="nucleotide sequence ID" value="NZ_JAPFRD010000005.1"/>
</dbReference>
<evidence type="ECO:0000256" key="2">
    <source>
        <dbReference type="ARBA" id="ARBA00023002"/>
    </source>
</evidence>
<dbReference type="PANTHER" id="PTHR42760:SF133">
    <property type="entry name" value="3-OXOACYL-[ACYL-CARRIER-PROTEIN] REDUCTASE"/>
    <property type="match status" value="1"/>
</dbReference>
<dbReference type="Gene3D" id="3.40.50.720">
    <property type="entry name" value="NAD(P)-binding Rossmann-like Domain"/>
    <property type="match status" value="1"/>
</dbReference>
<dbReference type="PRINTS" id="PR00081">
    <property type="entry name" value="GDHRDH"/>
</dbReference>
<dbReference type="InterPro" id="IPR002347">
    <property type="entry name" value="SDR_fam"/>
</dbReference>
<dbReference type="InterPro" id="IPR020904">
    <property type="entry name" value="Sc_DH/Rdtase_CS"/>
</dbReference>
<dbReference type="InterPro" id="IPR036291">
    <property type="entry name" value="NAD(P)-bd_dom_sf"/>
</dbReference>
<evidence type="ECO:0000313" key="4">
    <source>
        <dbReference type="Proteomes" id="UP001142810"/>
    </source>
</evidence>
<reference evidence="3" key="1">
    <citation type="submission" date="2022-11" db="EMBL/GenBank/DDBJ databases">
        <title>Alteromonas sp. nov., isolated from sea water of the Qingdao.</title>
        <authorList>
            <person name="Wang Q."/>
        </authorList>
    </citation>
    <scope>NUCLEOTIDE SEQUENCE</scope>
    <source>
        <strain evidence="3">ASW11-7</strain>
    </source>
</reference>
<dbReference type="EMBL" id="JAPFRD010000005">
    <property type="protein sequence ID" value="MCW8107957.1"/>
    <property type="molecule type" value="Genomic_DNA"/>
</dbReference>
<evidence type="ECO:0000256" key="1">
    <source>
        <dbReference type="ARBA" id="ARBA00006484"/>
    </source>
</evidence>
<organism evidence="3 4">
    <name type="scientific">Alteromonas aquimaris</name>
    <dbReference type="NCBI Taxonomy" id="2998417"/>
    <lineage>
        <taxon>Bacteria</taxon>
        <taxon>Pseudomonadati</taxon>
        <taxon>Pseudomonadota</taxon>
        <taxon>Gammaproteobacteria</taxon>
        <taxon>Alteromonadales</taxon>
        <taxon>Alteromonadaceae</taxon>
        <taxon>Alteromonas/Salinimonas group</taxon>
        <taxon>Alteromonas</taxon>
    </lineage>
</organism>
<name>A0ABT3P5C0_9ALTE</name>
<dbReference type="SUPFAM" id="SSF51735">
    <property type="entry name" value="NAD(P)-binding Rossmann-fold domains"/>
    <property type="match status" value="1"/>
</dbReference>
<gene>
    <name evidence="3" type="ORF">OPS25_05545</name>
</gene>
<keyword evidence="4" id="KW-1185">Reference proteome</keyword>
<comment type="similarity">
    <text evidence="1">Belongs to the short-chain dehydrogenases/reductases (SDR) family.</text>
</comment>
<dbReference type="PRINTS" id="PR00080">
    <property type="entry name" value="SDRFAMILY"/>
</dbReference>
<accession>A0ABT3P5C0</accession>
<protein>
    <submittedName>
        <fullName evidence="3">SDR family oxidoreductase</fullName>
    </submittedName>
</protein>
<dbReference type="PANTHER" id="PTHR42760">
    <property type="entry name" value="SHORT-CHAIN DEHYDROGENASES/REDUCTASES FAMILY MEMBER"/>
    <property type="match status" value="1"/>
</dbReference>
<dbReference type="Proteomes" id="UP001142810">
    <property type="component" value="Unassembled WGS sequence"/>
</dbReference>
<evidence type="ECO:0000313" key="3">
    <source>
        <dbReference type="EMBL" id="MCW8107957.1"/>
    </source>
</evidence>
<dbReference type="Pfam" id="PF13561">
    <property type="entry name" value="adh_short_C2"/>
    <property type="match status" value="1"/>
</dbReference>
<keyword evidence="2" id="KW-0560">Oxidoreductase</keyword>